<accession>M1BIN0</accession>
<dbReference type="GO" id="GO:0046872">
    <property type="term" value="F:metal ion binding"/>
    <property type="evidence" value="ECO:0007669"/>
    <property type="project" value="UniProtKB-KW"/>
</dbReference>
<dbReference type="Pfam" id="PF03079">
    <property type="entry name" value="ARD"/>
    <property type="match status" value="1"/>
</dbReference>
<evidence type="ECO:0000313" key="11">
    <source>
        <dbReference type="EnsemblPlants" id="PGSC0003DMT400046096"/>
    </source>
</evidence>
<evidence type="ECO:0000256" key="10">
    <source>
        <dbReference type="ARBA" id="ARBA00039005"/>
    </source>
</evidence>
<evidence type="ECO:0000256" key="1">
    <source>
        <dbReference type="ARBA" id="ARBA00000428"/>
    </source>
</evidence>
<keyword evidence="9" id="KW-0486">Methionine biosynthesis</keyword>
<evidence type="ECO:0000256" key="5">
    <source>
        <dbReference type="ARBA" id="ARBA00022723"/>
    </source>
</evidence>
<dbReference type="HOGENOM" id="CLU_2642888_0_0_1"/>
<keyword evidence="7" id="KW-0560">Oxidoreductase</keyword>
<keyword evidence="12" id="KW-1185">Reference proteome</keyword>
<dbReference type="AlphaFoldDB" id="M1BIN0"/>
<evidence type="ECO:0000256" key="4">
    <source>
        <dbReference type="ARBA" id="ARBA00022605"/>
    </source>
</evidence>
<keyword evidence="5" id="KW-0479">Metal-binding</keyword>
<keyword evidence="3" id="KW-0533">Nickel</keyword>
<evidence type="ECO:0000256" key="8">
    <source>
        <dbReference type="ARBA" id="ARBA00023004"/>
    </source>
</evidence>
<dbReference type="PANTHER" id="PTHR23418">
    <property type="entry name" value="ACIREDUCTONE DIOXYGENASE"/>
    <property type="match status" value="1"/>
</dbReference>
<dbReference type="InterPro" id="IPR014710">
    <property type="entry name" value="RmlC-like_jellyroll"/>
</dbReference>
<evidence type="ECO:0000256" key="2">
    <source>
        <dbReference type="ARBA" id="ARBA00001954"/>
    </source>
</evidence>
<reference evidence="12" key="1">
    <citation type="journal article" date="2011" name="Nature">
        <title>Genome sequence and analysis of the tuber crop potato.</title>
        <authorList>
            <consortium name="The Potato Genome Sequencing Consortium"/>
        </authorList>
    </citation>
    <scope>NUCLEOTIDE SEQUENCE [LARGE SCALE GENOMIC DNA]</scope>
    <source>
        <strain evidence="12">cv. DM1-3 516 R44</strain>
    </source>
</reference>
<dbReference type="PaxDb" id="4113-PGSC0003DMT400046096"/>
<dbReference type="InParanoid" id="M1BIN0"/>
<evidence type="ECO:0000256" key="6">
    <source>
        <dbReference type="ARBA" id="ARBA00022964"/>
    </source>
</evidence>
<proteinExistence type="predicted"/>
<evidence type="ECO:0000256" key="3">
    <source>
        <dbReference type="ARBA" id="ARBA00022596"/>
    </source>
</evidence>
<keyword evidence="8" id="KW-0408">Iron</keyword>
<dbReference type="PANTHER" id="PTHR23418:SF0">
    <property type="entry name" value="ACIREDUCTONE DIOXYGENASE"/>
    <property type="match status" value="1"/>
</dbReference>
<reference evidence="11" key="2">
    <citation type="submission" date="2015-06" db="UniProtKB">
        <authorList>
            <consortium name="EnsemblPlants"/>
        </authorList>
    </citation>
    <scope>IDENTIFICATION</scope>
    <source>
        <strain evidence="11">DM1-3 516 R44</strain>
    </source>
</reference>
<evidence type="ECO:0000256" key="9">
    <source>
        <dbReference type="ARBA" id="ARBA00023167"/>
    </source>
</evidence>
<protein>
    <recommendedName>
        <fullName evidence="10">acireductone dioxygenase (Fe(2+)-requiring)</fullName>
        <ecNumber evidence="10">1.13.11.54</ecNumber>
    </recommendedName>
</protein>
<name>M1BIN0_SOLTU</name>
<evidence type="ECO:0000256" key="7">
    <source>
        <dbReference type="ARBA" id="ARBA00023002"/>
    </source>
</evidence>
<dbReference type="InterPro" id="IPR011051">
    <property type="entry name" value="RmlC_Cupin_sf"/>
</dbReference>
<dbReference type="eggNOG" id="KOG2107">
    <property type="taxonomic scope" value="Eukaryota"/>
</dbReference>
<evidence type="ECO:0000313" key="12">
    <source>
        <dbReference type="Proteomes" id="UP000011115"/>
    </source>
</evidence>
<dbReference type="InterPro" id="IPR004313">
    <property type="entry name" value="ARD"/>
</dbReference>
<dbReference type="GO" id="GO:0010309">
    <property type="term" value="F:acireductone dioxygenase [iron(II)-requiring] activity"/>
    <property type="evidence" value="ECO:0007669"/>
    <property type="project" value="UniProtKB-EC"/>
</dbReference>
<dbReference type="EC" id="1.13.11.54" evidence="10"/>
<keyword evidence="4" id="KW-0028">Amino-acid biosynthesis</keyword>
<dbReference type="EnsemblPlants" id="PGSC0003DMT400046096">
    <property type="protein sequence ID" value="PGSC0003DMT400046096"/>
    <property type="gene ID" value="PGSC0003DMG400017891"/>
</dbReference>
<dbReference type="GO" id="GO:0009086">
    <property type="term" value="P:methionine biosynthetic process"/>
    <property type="evidence" value="ECO:0007669"/>
    <property type="project" value="UniProtKB-KW"/>
</dbReference>
<dbReference type="Proteomes" id="UP000011115">
    <property type="component" value="Unassembled WGS sequence"/>
</dbReference>
<dbReference type="STRING" id="4113.M1BIN0"/>
<sequence>MDDSDEDQRLPQHHDPKKFVSLDKFTVYGYKSVPFFMSTKALRIHNLLQDFFEVYPEKLPNYEEKIKSFFEEHFHTN</sequence>
<keyword evidence="6" id="KW-0223">Dioxygenase</keyword>
<organism evidence="11 12">
    <name type="scientific">Solanum tuberosum</name>
    <name type="common">Potato</name>
    <dbReference type="NCBI Taxonomy" id="4113"/>
    <lineage>
        <taxon>Eukaryota</taxon>
        <taxon>Viridiplantae</taxon>
        <taxon>Streptophyta</taxon>
        <taxon>Embryophyta</taxon>
        <taxon>Tracheophyta</taxon>
        <taxon>Spermatophyta</taxon>
        <taxon>Magnoliopsida</taxon>
        <taxon>eudicotyledons</taxon>
        <taxon>Gunneridae</taxon>
        <taxon>Pentapetalae</taxon>
        <taxon>asterids</taxon>
        <taxon>lamiids</taxon>
        <taxon>Solanales</taxon>
        <taxon>Solanaceae</taxon>
        <taxon>Solanoideae</taxon>
        <taxon>Solaneae</taxon>
        <taxon>Solanum</taxon>
    </lineage>
</organism>
<dbReference type="Gene3D" id="2.60.120.10">
    <property type="entry name" value="Jelly Rolls"/>
    <property type="match status" value="1"/>
</dbReference>
<dbReference type="SUPFAM" id="SSF51182">
    <property type="entry name" value="RmlC-like cupins"/>
    <property type="match status" value="1"/>
</dbReference>
<comment type="catalytic activity">
    <reaction evidence="1">
        <text>1,2-dihydroxy-5-(methylsulfanyl)pent-1-en-3-one + O2 = 4-methylsulfanyl-2-oxobutanoate + formate + 2 H(+)</text>
        <dbReference type="Rhea" id="RHEA:24504"/>
        <dbReference type="ChEBI" id="CHEBI:15378"/>
        <dbReference type="ChEBI" id="CHEBI:15379"/>
        <dbReference type="ChEBI" id="CHEBI:15740"/>
        <dbReference type="ChEBI" id="CHEBI:16723"/>
        <dbReference type="ChEBI" id="CHEBI:49252"/>
        <dbReference type="EC" id="1.13.11.54"/>
    </reaction>
</comment>
<dbReference type="Gramene" id="PGSC0003DMT400046096">
    <property type="protein sequence ID" value="PGSC0003DMT400046096"/>
    <property type="gene ID" value="PGSC0003DMG400017891"/>
</dbReference>
<comment type="cofactor">
    <cofactor evidence="2">
        <name>Fe(2+)</name>
        <dbReference type="ChEBI" id="CHEBI:29033"/>
    </cofactor>
</comment>